<sequence length="133" mass="15298">MAELPLQRLPFGRAGFGKARRVNNHRAHAQPRAAFDQTHHLLHRHGQDGTVNARRQRLHIRKTWPPQQFRVLGIDRIDRPLELRQILQGAITKRANTAGGTHHRDHGRIHKTFHSCVVVRATLLQMHGFTCQS</sequence>
<evidence type="ECO:0000313" key="1">
    <source>
        <dbReference type="EMBL" id="MPN22207.1"/>
    </source>
</evidence>
<dbReference type="EMBL" id="VSSQ01070387">
    <property type="protein sequence ID" value="MPN22207.1"/>
    <property type="molecule type" value="Genomic_DNA"/>
</dbReference>
<dbReference type="AlphaFoldDB" id="A0A645G5M0"/>
<gene>
    <name evidence="1" type="ORF">SDC9_169590</name>
</gene>
<organism evidence="1">
    <name type="scientific">bioreactor metagenome</name>
    <dbReference type="NCBI Taxonomy" id="1076179"/>
    <lineage>
        <taxon>unclassified sequences</taxon>
        <taxon>metagenomes</taxon>
        <taxon>ecological metagenomes</taxon>
    </lineage>
</organism>
<accession>A0A645G5M0</accession>
<reference evidence="1" key="1">
    <citation type="submission" date="2019-08" db="EMBL/GenBank/DDBJ databases">
        <authorList>
            <person name="Kucharzyk K."/>
            <person name="Murdoch R.W."/>
            <person name="Higgins S."/>
            <person name="Loffler F."/>
        </authorList>
    </citation>
    <scope>NUCLEOTIDE SEQUENCE</scope>
</reference>
<name>A0A645G5M0_9ZZZZ</name>
<protein>
    <submittedName>
        <fullName evidence="1">Uncharacterized protein</fullName>
    </submittedName>
</protein>
<proteinExistence type="predicted"/>
<comment type="caution">
    <text evidence="1">The sequence shown here is derived from an EMBL/GenBank/DDBJ whole genome shotgun (WGS) entry which is preliminary data.</text>
</comment>